<organism evidence="5 6">
    <name type="scientific">Irregularibacter muris</name>
    <dbReference type="NCBI Taxonomy" id="1796619"/>
    <lineage>
        <taxon>Bacteria</taxon>
        <taxon>Bacillati</taxon>
        <taxon>Bacillota</taxon>
        <taxon>Clostridia</taxon>
        <taxon>Eubacteriales</taxon>
        <taxon>Eubacteriaceae</taxon>
        <taxon>Irregularibacter</taxon>
    </lineage>
</organism>
<dbReference type="InterPro" id="IPR036451">
    <property type="entry name" value="CblAdoTrfase-like_sf"/>
</dbReference>
<dbReference type="EMBL" id="JANKAS010000003">
    <property type="protein sequence ID" value="MCR1898360.1"/>
    <property type="molecule type" value="Genomic_DNA"/>
</dbReference>
<evidence type="ECO:0000256" key="3">
    <source>
        <dbReference type="ARBA" id="ARBA00022840"/>
    </source>
</evidence>
<feature type="domain" description="Cobalamin adenosyltransferase-like" evidence="4">
    <location>
        <begin position="25"/>
        <end position="153"/>
    </location>
</feature>
<dbReference type="GO" id="GO:0016740">
    <property type="term" value="F:transferase activity"/>
    <property type="evidence" value="ECO:0007669"/>
    <property type="project" value="UniProtKB-KW"/>
</dbReference>
<name>A0AAE3HD96_9FIRM</name>
<evidence type="ECO:0000313" key="5">
    <source>
        <dbReference type="EMBL" id="MCR1898360.1"/>
    </source>
</evidence>
<keyword evidence="3" id="KW-0067">ATP-binding</keyword>
<dbReference type="Pfam" id="PF01923">
    <property type="entry name" value="Cob_adeno_trans"/>
    <property type="match status" value="1"/>
</dbReference>
<dbReference type="InterPro" id="IPR016030">
    <property type="entry name" value="CblAdoTrfase-like"/>
</dbReference>
<protein>
    <submittedName>
        <fullName evidence="5">ATP:cob(I)alamin adenosyltransferase</fullName>
    </submittedName>
</protein>
<evidence type="ECO:0000259" key="4">
    <source>
        <dbReference type="Pfam" id="PF01923"/>
    </source>
</evidence>
<dbReference type="Gene3D" id="1.20.1200.10">
    <property type="entry name" value="Cobalamin adenosyltransferase-like"/>
    <property type="match status" value="1"/>
</dbReference>
<dbReference type="AlphaFoldDB" id="A0AAE3HD96"/>
<keyword evidence="2" id="KW-0547">Nucleotide-binding</keyword>
<dbReference type="RefSeq" id="WP_257529831.1">
    <property type="nucleotide sequence ID" value="NZ_JANKAS010000003.1"/>
</dbReference>
<dbReference type="SUPFAM" id="SSF89028">
    <property type="entry name" value="Cobalamin adenosyltransferase-like"/>
    <property type="match status" value="1"/>
</dbReference>
<evidence type="ECO:0000313" key="6">
    <source>
        <dbReference type="Proteomes" id="UP001205748"/>
    </source>
</evidence>
<evidence type="ECO:0000256" key="2">
    <source>
        <dbReference type="ARBA" id="ARBA00022741"/>
    </source>
</evidence>
<sequence>MGKFDEVCYTFMPEKSMFCDFEVLTDGLSSYLGLVHSIAKQENYPRNLQEDVLWLCEMSLHVNGSLRGKLAVEKEDLEKLHKLYQEYQADIKIKHFTLPTGSYLSCQINIARHKAKEVVRLLNKIHREEKEVPSILFSFTNLSANFLYILSLYVNILDKEENKLFTSKSYELKI</sequence>
<evidence type="ECO:0000256" key="1">
    <source>
        <dbReference type="ARBA" id="ARBA00022679"/>
    </source>
</evidence>
<dbReference type="GO" id="GO:0005524">
    <property type="term" value="F:ATP binding"/>
    <property type="evidence" value="ECO:0007669"/>
    <property type="project" value="UniProtKB-KW"/>
</dbReference>
<dbReference type="Proteomes" id="UP001205748">
    <property type="component" value="Unassembled WGS sequence"/>
</dbReference>
<gene>
    <name evidence="5" type="ORF">NSA47_05075</name>
</gene>
<keyword evidence="1" id="KW-0808">Transferase</keyword>
<reference evidence="5" key="1">
    <citation type="submission" date="2022-07" db="EMBL/GenBank/DDBJ databases">
        <title>Enhanced cultured diversity of the mouse gut microbiota enables custom-made synthetic communities.</title>
        <authorList>
            <person name="Afrizal A."/>
        </authorList>
    </citation>
    <scope>NUCLEOTIDE SEQUENCE</scope>
    <source>
        <strain evidence="5">DSM 28593</strain>
    </source>
</reference>
<proteinExistence type="predicted"/>
<keyword evidence="6" id="KW-1185">Reference proteome</keyword>
<accession>A0AAE3HD96</accession>
<comment type="caution">
    <text evidence="5">The sequence shown here is derived from an EMBL/GenBank/DDBJ whole genome shotgun (WGS) entry which is preliminary data.</text>
</comment>